<dbReference type="KEGG" id="talb:FTW19_06330"/>
<keyword evidence="1" id="KW-0812">Transmembrane</keyword>
<dbReference type="Proteomes" id="UP000321820">
    <property type="component" value="Chromosome"/>
</dbReference>
<gene>
    <name evidence="2" type="ORF">FTW19_06330</name>
</gene>
<sequence length="262" mass="29349">MTGTHKEFEKLCALAAVEQLSEMDRRDLKNHCLYCEGCRRCLIEAEAVSQEYFFLFAARSEKTATLPSGAHDRFLRRASALGIPLSHASSRNLTNRLVLLPIGAFAIAVVTLFLCRALITSRDIPHDMQANNLSSTRQISQAPLDLTRARTPASVVASSPSKRRHTTERLTLQVSHVRYRTQFQFSPQLNLMDGITTSKEPLVFKLSHPANWDTLHPITIKTFALTSLPQLWADDDPSSSRDKHIAHFDLPALFPKSNGKTQ</sequence>
<dbReference type="EMBL" id="CP042806">
    <property type="protein sequence ID" value="QEE27646.1"/>
    <property type="molecule type" value="Genomic_DNA"/>
</dbReference>
<dbReference type="OrthoDB" id="10000055at2"/>
<evidence type="ECO:0008006" key="4">
    <source>
        <dbReference type="Google" id="ProtNLM"/>
    </source>
</evidence>
<proteinExistence type="predicted"/>
<feature type="transmembrane region" description="Helical" evidence="1">
    <location>
        <begin position="97"/>
        <end position="119"/>
    </location>
</feature>
<organism evidence="2 3">
    <name type="scientific">Terriglobus albidus</name>
    <dbReference type="NCBI Taxonomy" id="1592106"/>
    <lineage>
        <taxon>Bacteria</taxon>
        <taxon>Pseudomonadati</taxon>
        <taxon>Acidobacteriota</taxon>
        <taxon>Terriglobia</taxon>
        <taxon>Terriglobales</taxon>
        <taxon>Acidobacteriaceae</taxon>
        <taxon>Terriglobus</taxon>
    </lineage>
</organism>
<keyword evidence="1" id="KW-1133">Transmembrane helix</keyword>
<evidence type="ECO:0000256" key="1">
    <source>
        <dbReference type="SAM" id="Phobius"/>
    </source>
</evidence>
<name>A0A5B9ECA2_9BACT</name>
<dbReference type="AlphaFoldDB" id="A0A5B9ECA2"/>
<dbReference type="RefSeq" id="WP_147646837.1">
    <property type="nucleotide sequence ID" value="NZ_CP042806.1"/>
</dbReference>
<protein>
    <recommendedName>
        <fullName evidence="4">Zf-HC2 domain-containing protein</fullName>
    </recommendedName>
</protein>
<keyword evidence="3" id="KW-1185">Reference proteome</keyword>
<keyword evidence="1" id="KW-0472">Membrane</keyword>
<evidence type="ECO:0000313" key="3">
    <source>
        <dbReference type="Proteomes" id="UP000321820"/>
    </source>
</evidence>
<reference evidence="2 3" key="1">
    <citation type="submission" date="2019-08" db="EMBL/GenBank/DDBJ databases">
        <title>Complete genome sequence of Terriglobus albidus strain ORNL.</title>
        <authorList>
            <person name="Podar M."/>
        </authorList>
    </citation>
    <scope>NUCLEOTIDE SEQUENCE [LARGE SCALE GENOMIC DNA]</scope>
    <source>
        <strain evidence="2 3">ORNL</strain>
    </source>
</reference>
<accession>A0A5B9ECA2</accession>
<evidence type="ECO:0000313" key="2">
    <source>
        <dbReference type="EMBL" id="QEE27646.1"/>
    </source>
</evidence>